<evidence type="ECO:0000313" key="3">
    <source>
        <dbReference type="Proteomes" id="UP001172155"/>
    </source>
</evidence>
<gene>
    <name evidence="2" type="ORF">B0T18DRAFT_2685</name>
</gene>
<dbReference type="AlphaFoldDB" id="A0AA40F7Z5"/>
<dbReference type="Proteomes" id="UP001172155">
    <property type="component" value="Unassembled WGS sequence"/>
</dbReference>
<reference evidence="2" key="1">
    <citation type="submission" date="2023-06" db="EMBL/GenBank/DDBJ databases">
        <title>Genome-scale phylogeny and comparative genomics of the fungal order Sordariales.</title>
        <authorList>
            <consortium name="Lawrence Berkeley National Laboratory"/>
            <person name="Hensen N."/>
            <person name="Bonometti L."/>
            <person name="Westerberg I."/>
            <person name="Brannstrom I.O."/>
            <person name="Guillou S."/>
            <person name="Cros-Aarteil S."/>
            <person name="Calhoun S."/>
            <person name="Haridas S."/>
            <person name="Kuo A."/>
            <person name="Mondo S."/>
            <person name="Pangilinan J."/>
            <person name="Riley R."/>
            <person name="LaButti K."/>
            <person name="Andreopoulos B."/>
            <person name="Lipzen A."/>
            <person name="Chen C."/>
            <person name="Yanf M."/>
            <person name="Daum C."/>
            <person name="Ng V."/>
            <person name="Clum A."/>
            <person name="Steindorff A."/>
            <person name="Ohm R."/>
            <person name="Martin F."/>
            <person name="Silar P."/>
            <person name="Natvig D."/>
            <person name="Lalanne C."/>
            <person name="Gautier V."/>
            <person name="Ament-velasquez S.L."/>
            <person name="Kruys A."/>
            <person name="Hutchinson M.I."/>
            <person name="Powell A.J."/>
            <person name="Barry K."/>
            <person name="Miller A.N."/>
            <person name="Grigoriev I.V."/>
            <person name="Debuchy R."/>
            <person name="Gladieux P."/>
            <person name="Thoren M.H."/>
            <person name="Johannesson H."/>
        </authorList>
    </citation>
    <scope>NUCLEOTIDE SEQUENCE</scope>
    <source>
        <strain evidence="2">SMH3187-1</strain>
    </source>
</reference>
<organism evidence="2 3">
    <name type="scientific">Schizothecium vesticola</name>
    <dbReference type="NCBI Taxonomy" id="314040"/>
    <lineage>
        <taxon>Eukaryota</taxon>
        <taxon>Fungi</taxon>
        <taxon>Dikarya</taxon>
        <taxon>Ascomycota</taxon>
        <taxon>Pezizomycotina</taxon>
        <taxon>Sordariomycetes</taxon>
        <taxon>Sordariomycetidae</taxon>
        <taxon>Sordariales</taxon>
        <taxon>Schizotheciaceae</taxon>
        <taxon>Schizothecium</taxon>
    </lineage>
</organism>
<evidence type="ECO:0008006" key="4">
    <source>
        <dbReference type="Google" id="ProtNLM"/>
    </source>
</evidence>
<evidence type="ECO:0000256" key="1">
    <source>
        <dbReference type="SAM" id="SignalP"/>
    </source>
</evidence>
<accession>A0AA40F7Z5</accession>
<dbReference type="EMBL" id="JAUKUD010000001">
    <property type="protein sequence ID" value="KAK0752800.1"/>
    <property type="molecule type" value="Genomic_DNA"/>
</dbReference>
<name>A0AA40F7Z5_9PEZI</name>
<proteinExistence type="predicted"/>
<keyword evidence="3" id="KW-1185">Reference proteome</keyword>
<feature type="chain" id="PRO_5041377411" description="Secreted protein" evidence="1">
    <location>
        <begin position="32"/>
        <end position="76"/>
    </location>
</feature>
<sequence length="76" mass="8532">MTRLRHSRSLSIAATCRYFLWILLTSGPVRPGQVRHRRSHSRVINTAPDFLISPPPSRQAGELLSFTILSAESTLC</sequence>
<protein>
    <recommendedName>
        <fullName evidence="4">Secreted protein</fullName>
    </recommendedName>
</protein>
<feature type="signal peptide" evidence="1">
    <location>
        <begin position="1"/>
        <end position="31"/>
    </location>
</feature>
<evidence type="ECO:0000313" key="2">
    <source>
        <dbReference type="EMBL" id="KAK0752800.1"/>
    </source>
</evidence>
<comment type="caution">
    <text evidence="2">The sequence shown here is derived from an EMBL/GenBank/DDBJ whole genome shotgun (WGS) entry which is preliminary data.</text>
</comment>
<keyword evidence="1" id="KW-0732">Signal</keyword>